<dbReference type="AlphaFoldDB" id="A0A2P6Q944"/>
<evidence type="ECO:0000313" key="4">
    <source>
        <dbReference type="Proteomes" id="UP000238479"/>
    </source>
</evidence>
<dbReference type="NCBIfam" id="TIGR01640">
    <property type="entry name" value="F_box_assoc_1"/>
    <property type="match status" value="1"/>
</dbReference>
<keyword evidence="4" id="KW-1185">Reference proteome</keyword>
<evidence type="ECO:0000313" key="3">
    <source>
        <dbReference type="EMBL" id="PRQ30700.1"/>
    </source>
</evidence>
<protein>
    <submittedName>
        <fullName evidence="3">Putative F-box associated interaction domain-containing protein</fullName>
    </submittedName>
</protein>
<name>A0A2P6Q944_ROSCH</name>
<comment type="caution">
    <text evidence="3">The sequence shown here is derived from an EMBL/GenBank/DDBJ whole genome shotgun (WGS) entry which is preliminary data.</text>
</comment>
<feature type="chain" id="PRO_5015187708" evidence="1">
    <location>
        <begin position="22"/>
        <end position="237"/>
    </location>
</feature>
<dbReference type="InterPro" id="IPR017451">
    <property type="entry name" value="F-box-assoc_interact_dom"/>
</dbReference>
<dbReference type="InterPro" id="IPR013187">
    <property type="entry name" value="F-box-assoc_dom_typ3"/>
</dbReference>
<feature type="signal peptide" evidence="1">
    <location>
        <begin position="1"/>
        <end position="21"/>
    </location>
</feature>
<accession>A0A2P6Q944</accession>
<dbReference type="Gramene" id="PRQ30700">
    <property type="protein sequence ID" value="PRQ30700"/>
    <property type="gene ID" value="RchiOBHm_Chr5g0027451"/>
</dbReference>
<keyword evidence="1" id="KW-0732">Signal</keyword>
<feature type="domain" description="F-box associated beta-propeller type 3" evidence="2">
    <location>
        <begin position="30"/>
        <end position="158"/>
    </location>
</feature>
<gene>
    <name evidence="3" type="ORF">RchiOBHm_Chr5g0027451</name>
</gene>
<dbReference type="PANTHER" id="PTHR31111:SF136">
    <property type="entry name" value="F-BOX ASSOCIATED DOMAIN-CONTAINING PROTEIN"/>
    <property type="match status" value="1"/>
</dbReference>
<dbReference type="Pfam" id="PF08268">
    <property type="entry name" value="FBA_3"/>
    <property type="match status" value="1"/>
</dbReference>
<organism evidence="3 4">
    <name type="scientific">Rosa chinensis</name>
    <name type="common">China rose</name>
    <dbReference type="NCBI Taxonomy" id="74649"/>
    <lineage>
        <taxon>Eukaryota</taxon>
        <taxon>Viridiplantae</taxon>
        <taxon>Streptophyta</taxon>
        <taxon>Embryophyta</taxon>
        <taxon>Tracheophyta</taxon>
        <taxon>Spermatophyta</taxon>
        <taxon>Magnoliopsida</taxon>
        <taxon>eudicotyledons</taxon>
        <taxon>Gunneridae</taxon>
        <taxon>Pentapetalae</taxon>
        <taxon>rosids</taxon>
        <taxon>fabids</taxon>
        <taxon>Rosales</taxon>
        <taxon>Rosaceae</taxon>
        <taxon>Rosoideae</taxon>
        <taxon>Rosoideae incertae sedis</taxon>
        <taxon>Rosa</taxon>
    </lineage>
</organism>
<dbReference type="PANTHER" id="PTHR31111">
    <property type="entry name" value="BNAA05G37150D PROTEIN-RELATED"/>
    <property type="match status" value="1"/>
</dbReference>
<sequence length="237" mass="27093">MQWLPFCIPFCLDFLWQEAFLQHIQSLDRNDYKVLLFVPVIDEPDKVEVKVLTLGSWIWRSIGNFVYSLRYRSRNGGIYLNGFLHWIVGSVDGSRIICAFNVERECFQELPLPPSPRSVTALNLGILKDWLSVTVCSYTKIIVWVMKDYGCNESWTKELEISGTTPFFKQVIEHTEDGKALLLDKMSLTLEVYTPGRKGLDQMLRLDSLSMASIFPYIPSFASIRDITGCPSSKSSS</sequence>
<evidence type="ECO:0000259" key="2">
    <source>
        <dbReference type="Pfam" id="PF08268"/>
    </source>
</evidence>
<dbReference type="EMBL" id="PDCK01000043">
    <property type="protein sequence ID" value="PRQ30700.1"/>
    <property type="molecule type" value="Genomic_DNA"/>
</dbReference>
<proteinExistence type="predicted"/>
<dbReference type="Proteomes" id="UP000238479">
    <property type="component" value="Chromosome 5"/>
</dbReference>
<evidence type="ECO:0000256" key="1">
    <source>
        <dbReference type="SAM" id="SignalP"/>
    </source>
</evidence>
<reference evidence="3 4" key="1">
    <citation type="journal article" date="2018" name="Nat. Genet.">
        <title>The Rosa genome provides new insights in the design of modern roses.</title>
        <authorList>
            <person name="Bendahmane M."/>
        </authorList>
    </citation>
    <scope>NUCLEOTIDE SEQUENCE [LARGE SCALE GENOMIC DNA]</scope>
    <source>
        <strain evidence="4">cv. Old Blush</strain>
    </source>
</reference>